<keyword evidence="1" id="KW-1133">Transmembrane helix</keyword>
<feature type="transmembrane region" description="Helical" evidence="1">
    <location>
        <begin position="44"/>
        <end position="66"/>
    </location>
</feature>
<sequence length="96" mass="11174">MEHEIFSVFLGVVFIVLAYLVNVKKMVSILRGYNQQRIRYKQKFIDLVSPFYLISGTILILVPFIFSSEWSIVAMQLVIMANLILLIYVNVKMVDK</sequence>
<proteinExistence type="predicted"/>
<evidence type="ECO:0000256" key="1">
    <source>
        <dbReference type="SAM" id="Phobius"/>
    </source>
</evidence>
<keyword evidence="1" id="KW-0472">Membrane</keyword>
<gene>
    <name evidence="2" type="ORF">SAMN05421663_10784</name>
</gene>
<dbReference type="EMBL" id="FMZB01000007">
    <property type="protein sequence ID" value="SDD15221.1"/>
    <property type="molecule type" value="Genomic_DNA"/>
</dbReference>
<dbReference type="Proteomes" id="UP000198666">
    <property type="component" value="Unassembled WGS sequence"/>
</dbReference>
<evidence type="ECO:0008006" key="4">
    <source>
        <dbReference type="Google" id="ProtNLM"/>
    </source>
</evidence>
<dbReference type="OrthoDB" id="2652863at2"/>
<organism evidence="2 3">
    <name type="scientific">Terribacillus halophilus</name>
    <dbReference type="NCBI Taxonomy" id="361279"/>
    <lineage>
        <taxon>Bacteria</taxon>
        <taxon>Bacillati</taxon>
        <taxon>Bacillota</taxon>
        <taxon>Bacilli</taxon>
        <taxon>Bacillales</taxon>
        <taxon>Bacillaceae</taxon>
        <taxon>Terribacillus</taxon>
    </lineage>
</organism>
<dbReference type="AlphaFoldDB" id="A0A1G6SEY1"/>
<keyword evidence="1" id="KW-0812">Transmembrane</keyword>
<feature type="transmembrane region" description="Helical" evidence="1">
    <location>
        <begin position="6"/>
        <end position="23"/>
    </location>
</feature>
<feature type="transmembrane region" description="Helical" evidence="1">
    <location>
        <begin position="72"/>
        <end position="91"/>
    </location>
</feature>
<keyword evidence="3" id="KW-1185">Reference proteome</keyword>
<dbReference type="InterPro" id="IPR017259">
    <property type="entry name" value="UCP037672"/>
</dbReference>
<evidence type="ECO:0000313" key="2">
    <source>
        <dbReference type="EMBL" id="SDD15221.1"/>
    </source>
</evidence>
<name>A0A1G6SEY1_9BACI</name>
<dbReference type="Pfam" id="PF12650">
    <property type="entry name" value="DUF3784"/>
    <property type="match status" value="1"/>
</dbReference>
<evidence type="ECO:0000313" key="3">
    <source>
        <dbReference type="Proteomes" id="UP000198666"/>
    </source>
</evidence>
<protein>
    <recommendedName>
        <fullName evidence="4">SdpI/YhfL protein family protein</fullName>
    </recommendedName>
</protein>
<dbReference type="RefSeq" id="WP_093727701.1">
    <property type="nucleotide sequence ID" value="NZ_FMZB01000007.1"/>
</dbReference>
<accession>A0A1G6SEY1</accession>
<reference evidence="3" key="1">
    <citation type="submission" date="2016-10" db="EMBL/GenBank/DDBJ databases">
        <authorList>
            <person name="Varghese N."/>
            <person name="Submissions S."/>
        </authorList>
    </citation>
    <scope>NUCLEOTIDE SEQUENCE [LARGE SCALE GENOMIC DNA]</scope>
    <source>
        <strain evidence="3">DSM 21620</strain>
    </source>
</reference>